<name>A0A6P1Y453_9SPIR</name>
<gene>
    <name evidence="1" type="ORF">GWP43_13545</name>
</gene>
<proteinExistence type="predicted"/>
<evidence type="ECO:0000313" key="2">
    <source>
        <dbReference type="Proteomes" id="UP000464374"/>
    </source>
</evidence>
<organism evidence="1 2">
    <name type="scientific">Treponema vincentii</name>
    <dbReference type="NCBI Taxonomy" id="69710"/>
    <lineage>
        <taxon>Bacteria</taxon>
        <taxon>Pseudomonadati</taxon>
        <taxon>Spirochaetota</taxon>
        <taxon>Spirochaetia</taxon>
        <taxon>Spirochaetales</taxon>
        <taxon>Treponemataceae</taxon>
        <taxon>Treponema</taxon>
    </lineage>
</organism>
<protein>
    <submittedName>
        <fullName evidence="1">Uncharacterized protein</fullName>
    </submittedName>
</protein>
<dbReference type="KEGG" id="trz:GWP43_13545"/>
<evidence type="ECO:0000313" key="1">
    <source>
        <dbReference type="EMBL" id="QHX44314.1"/>
    </source>
</evidence>
<dbReference type="Proteomes" id="UP000464374">
    <property type="component" value="Chromosome"/>
</dbReference>
<dbReference type="EMBL" id="CP048020">
    <property type="protein sequence ID" value="QHX44314.1"/>
    <property type="molecule type" value="Genomic_DNA"/>
</dbReference>
<dbReference type="AlphaFoldDB" id="A0A6P1Y453"/>
<reference evidence="1 2" key="1">
    <citation type="submission" date="2020-01" db="EMBL/GenBank/DDBJ databases">
        <title>Complete genome sequence of a human oral phylogroup 1 Treponema sp. strain ATCC 700766, originally isolated from periodontitis dental plaque.</title>
        <authorList>
            <person name="Chan Y."/>
            <person name="Huo Y.-B."/>
            <person name="Yu X.-L."/>
            <person name="Zeng H."/>
            <person name="Leung W.-K."/>
            <person name="Watt R.M."/>
        </authorList>
    </citation>
    <scope>NUCLEOTIDE SEQUENCE [LARGE SCALE GENOMIC DNA]</scope>
    <source>
        <strain evidence="1 2">OMZ 804</strain>
    </source>
</reference>
<sequence length="123" mass="13582">MDWGTDFLLQDDDIVFTADGDVKVISGAAMVAQDIAQSLKVIKDSLYWDKETGSTMPLFLNDNNSDAASVIAELERVAMDDVRVDPDSVSAYQKADGVFALVFTPIGEVQPEMLEYDLRKTKE</sequence>
<accession>A0A6P1Y453</accession>
<dbReference type="RefSeq" id="WP_162664589.1">
    <property type="nucleotide sequence ID" value="NZ_CP048020.1"/>
</dbReference>